<keyword evidence="3" id="KW-0813">Transport</keyword>
<organism evidence="7 8">
    <name type="scientific">Heracleum sosnowskyi</name>
    <dbReference type="NCBI Taxonomy" id="360622"/>
    <lineage>
        <taxon>Eukaryota</taxon>
        <taxon>Viridiplantae</taxon>
        <taxon>Streptophyta</taxon>
        <taxon>Embryophyta</taxon>
        <taxon>Tracheophyta</taxon>
        <taxon>Spermatophyta</taxon>
        <taxon>Magnoliopsida</taxon>
        <taxon>eudicotyledons</taxon>
        <taxon>Gunneridae</taxon>
        <taxon>Pentapetalae</taxon>
        <taxon>asterids</taxon>
        <taxon>campanulids</taxon>
        <taxon>Apiales</taxon>
        <taxon>Apiaceae</taxon>
        <taxon>Apioideae</taxon>
        <taxon>apioid superclade</taxon>
        <taxon>Tordylieae</taxon>
        <taxon>Tordyliinae</taxon>
        <taxon>Heracleum</taxon>
    </lineage>
</organism>
<keyword evidence="4" id="KW-0630">Potassium</keyword>
<protein>
    <recommendedName>
        <fullName evidence="9">Ankyrin</fullName>
    </recommendedName>
</protein>
<dbReference type="GO" id="GO:0034702">
    <property type="term" value="C:monoatomic ion channel complex"/>
    <property type="evidence" value="ECO:0007669"/>
    <property type="project" value="UniProtKB-KW"/>
</dbReference>
<dbReference type="PANTHER" id="PTHR45743:SF3">
    <property type="entry name" value="POTASSIUM CHANNEL SKOR"/>
    <property type="match status" value="1"/>
</dbReference>
<evidence type="ECO:0000256" key="6">
    <source>
        <dbReference type="PROSITE-ProRule" id="PRU00023"/>
    </source>
</evidence>
<keyword evidence="2" id="KW-0631">Potassium channel</keyword>
<dbReference type="Pfam" id="PF12796">
    <property type="entry name" value="Ank_2"/>
    <property type="match status" value="1"/>
</dbReference>
<keyword evidence="3" id="KW-0851">Voltage-gated channel</keyword>
<keyword evidence="6" id="KW-0040">ANK repeat</keyword>
<name>A0AAD8J7Y8_9APIA</name>
<keyword evidence="3" id="KW-0406">Ion transport</keyword>
<dbReference type="Proteomes" id="UP001237642">
    <property type="component" value="Unassembled WGS sequence"/>
</dbReference>
<evidence type="ECO:0000256" key="3">
    <source>
        <dbReference type="ARBA" id="ARBA00022882"/>
    </source>
</evidence>
<keyword evidence="5" id="KW-0407">Ion channel</keyword>
<dbReference type="InterPro" id="IPR002110">
    <property type="entry name" value="Ankyrin_rpt"/>
</dbReference>
<evidence type="ECO:0008006" key="9">
    <source>
        <dbReference type="Google" id="ProtNLM"/>
    </source>
</evidence>
<evidence type="ECO:0000313" key="7">
    <source>
        <dbReference type="EMBL" id="KAK1398203.1"/>
    </source>
</evidence>
<evidence type="ECO:0000256" key="4">
    <source>
        <dbReference type="ARBA" id="ARBA00022958"/>
    </source>
</evidence>
<dbReference type="PANTHER" id="PTHR45743">
    <property type="entry name" value="POTASSIUM CHANNEL AKT1"/>
    <property type="match status" value="1"/>
</dbReference>
<dbReference type="EMBL" id="JAUIZM010000002">
    <property type="protein sequence ID" value="KAK1398203.1"/>
    <property type="molecule type" value="Genomic_DNA"/>
</dbReference>
<dbReference type="SUPFAM" id="SSF48403">
    <property type="entry name" value="Ankyrin repeat"/>
    <property type="match status" value="1"/>
</dbReference>
<dbReference type="PROSITE" id="PS50088">
    <property type="entry name" value="ANK_REPEAT"/>
    <property type="match status" value="1"/>
</dbReference>
<accession>A0AAD8J7Y8</accession>
<dbReference type="GO" id="GO:0005249">
    <property type="term" value="F:voltage-gated potassium channel activity"/>
    <property type="evidence" value="ECO:0007669"/>
    <property type="project" value="InterPro"/>
</dbReference>
<keyword evidence="8" id="KW-1185">Reference proteome</keyword>
<dbReference type="SMART" id="SM00248">
    <property type="entry name" value="ANK"/>
    <property type="match status" value="3"/>
</dbReference>
<dbReference type="InterPro" id="IPR036770">
    <property type="entry name" value="Ankyrin_rpt-contain_sf"/>
</dbReference>
<evidence type="ECO:0000256" key="5">
    <source>
        <dbReference type="ARBA" id="ARBA00023303"/>
    </source>
</evidence>
<keyword evidence="1" id="KW-0633">Potassium transport</keyword>
<dbReference type="Pfam" id="PF00023">
    <property type="entry name" value="Ank"/>
    <property type="match status" value="1"/>
</dbReference>
<reference evidence="7" key="2">
    <citation type="submission" date="2023-05" db="EMBL/GenBank/DDBJ databases">
        <authorList>
            <person name="Schelkunov M.I."/>
        </authorList>
    </citation>
    <scope>NUCLEOTIDE SEQUENCE</scope>
    <source>
        <strain evidence="7">Hsosn_3</strain>
        <tissue evidence="7">Leaf</tissue>
    </source>
</reference>
<dbReference type="PROSITE" id="PS50297">
    <property type="entry name" value="ANK_REP_REGION"/>
    <property type="match status" value="1"/>
</dbReference>
<feature type="repeat" description="ANK" evidence="6">
    <location>
        <begin position="69"/>
        <end position="101"/>
    </location>
</feature>
<dbReference type="AlphaFoldDB" id="A0AAD8J7Y8"/>
<proteinExistence type="predicted"/>
<dbReference type="InterPro" id="IPR045319">
    <property type="entry name" value="KAT/AKT"/>
</dbReference>
<reference evidence="7" key="1">
    <citation type="submission" date="2023-02" db="EMBL/GenBank/DDBJ databases">
        <title>Genome of toxic invasive species Heracleum sosnowskyi carries increased number of genes despite the absence of recent whole-genome duplications.</title>
        <authorList>
            <person name="Schelkunov M."/>
            <person name="Shtratnikova V."/>
            <person name="Makarenko M."/>
            <person name="Klepikova A."/>
            <person name="Omelchenko D."/>
            <person name="Novikova G."/>
            <person name="Obukhova E."/>
            <person name="Bogdanov V."/>
            <person name="Penin A."/>
            <person name="Logacheva M."/>
        </authorList>
    </citation>
    <scope>NUCLEOTIDE SEQUENCE</scope>
    <source>
        <strain evidence="7">Hsosn_3</strain>
        <tissue evidence="7">Leaf</tissue>
    </source>
</reference>
<evidence type="ECO:0000256" key="2">
    <source>
        <dbReference type="ARBA" id="ARBA00022826"/>
    </source>
</evidence>
<comment type="caution">
    <text evidence="7">The sequence shown here is derived from an EMBL/GenBank/DDBJ whole genome shotgun (WGS) entry which is preliminary data.</text>
</comment>
<gene>
    <name evidence="7" type="ORF">POM88_008066</name>
</gene>
<evidence type="ECO:0000313" key="8">
    <source>
        <dbReference type="Proteomes" id="UP001237642"/>
    </source>
</evidence>
<dbReference type="Gene3D" id="1.25.40.20">
    <property type="entry name" value="Ankyrin repeat-containing domain"/>
    <property type="match status" value="1"/>
</dbReference>
<evidence type="ECO:0000256" key="1">
    <source>
        <dbReference type="ARBA" id="ARBA00022538"/>
    </source>
</evidence>
<sequence>MKTNNFGSTPLFEAIKTGHDQIVSLLIKGAILKIDDSGTFLCTAVARGDFDLIKRVLCAGIDPNSSDYDHRTPLHVAASQGLYLLAKLLLESGASVLSRDRWENTPLDEGRMSGNKNLIKLLEIAKSSQLAEISNQSPDITGNPKGQNWRL</sequence>